<sequence>MPTPPSSPVSAAASRRAFLAGGLGVAALALTGCIPQKTPGPSATPTGDTAPAVQKFRLGTAANPVTLDPAVSGDNETFRITRQIFEGLIGVDRETGAPIPLLATDWISSPDRLQYTFILRRDVKFHDGTDFNAEAVVLNFRRWAALPKDAKADSDQGFTQVFRYSDSLPKLPDSIPAPKPVEGPDGQETVDPQLEAEHQAEVQRLENLREQLKSNPFIGASTGASASYFGSIKTAGTHTVVLTLRRPITGLIEALTLPGLVIASPTALAAAPAEPGHPSALSTHPVGTGPYAFASWKGNTVEVARFADYWDATAFANNPEAPTLVSFRETSTPAMRLGELRRGDIDGFDMVTVTGLRELVREGKLIVQRDPFSVAYLGMNQKNKWLAKPEFRQAIAHSIDRQKIIDAYYISGTKEARGFLPPSLGIKPSDTYYGPDLQRSKALLAEAGYDGSPVPFLYPLNISRAYLPLPELIYAEISRQLATAGINIEPIPVDWTDGYVSRVHSGSTPGLHLLGFNGGYRDPDDFLGGIFSDTNKQFGYNSPILQAQILLARSIPGGEERVNAYQDISRTLAVDLPALPLAFPISGLAFNDTVRNYPSSPVLDEVFSDVKLNTK</sequence>
<dbReference type="PROSITE" id="PS51318">
    <property type="entry name" value="TAT"/>
    <property type="match status" value="1"/>
</dbReference>
<keyword evidence="2" id="KW-0813">Transport</keyword>
<dbReference type="PANTHER" id="PTHR30290:SF9">
    <property type="entry name" value="OLIGOPEPTIDE-BINDING PROTEIN APPA"/>
    <property type="match status" value="1"/>
</dbReference>
<accession>A0ABS4XAP7</accession>
<name>A0ABS4XAP7_9MICC</name>
<organism evidence="6 7">
    <name type="scientific">Paeniglutamicibacter kerguelensis</name>
    <dbReference type="NCBI Taxonomy" id="254788"/>
    <lineage>
        <taxon>Bacteria</taxon>
        <taxon>Bacillati</taxon>
        <taxon>Actinomycetota</taxon>
        <taxon>Actinomycetes</taxon>
        <taxon>Micrococcales</taxon>
        <taxon>Micrococcaceae</taxon>
        <taxon>Paeniglutamicibacter</taxon>
    </lineage>
</organism>
<dbReference type="InterPro" id="IPR039424">
    <property type="entry name" value="SBP_5"/>
</dbReference>
<dbReference type="InterPro" id="IPR030678">
    <property type="entry name" value="Peptide/Ni-bd"/>
</dbReference>
<dbReference type="InterPro" id="IPR006311">
    <property type="entry name" value="TAT_signal"/>
</dbReference>
<feature type="domain" description="Solute-binding protein family 5" evidence="5">
    <location>
        <begin position="98"/>
        <end position="537"/>
    </location>
</feature>
<dbReference type="EMBL" id="JAGIOF010000001">
    <property type="protein sequence ID" value="MBP2385537.1"/>
    <property type="molecule type" value="Genomic_DNA"/>
</dbReference>
<evidence type="ECO:0000259" key="5">
    <source>
        <dbReference type="Pfam" id="PF00496"/>
    </source>
</evidence>
<evidence type="ECO:0000256" key="1">
    <source>
        <dbReference type="ARBA" id="ARBA00005695"/>
    </source>
</evidence>
<dbReference type="RefSeq" id="WP_209996386.1">
    <property type="nucleotide sequence ID" value="NZ_BAAAJY010000007.1"/>
</dbReference>
<comment type="caution">
    <text evidence="6">The sequence shown here is derived from an EMBL/GenBank/DDBJ whole genome shotgun (WGS) entry which is preliminary data.</text>
</comment>
<protein>
    <submittedName>
        <fullName evidence="6">Peptide/nickel transport system substrate-binding protein</fullName>
    </submittedName>
</protein>
<comment type="similarity">
    <text evidence="1">Belongs to the bacterial solute-binding protein 5 family.</text>
</comment>
<feature type="region of interest" description="Disordered" evidence="4">
    <location>
        <begin position="169"/>
        <end position="189"/>
    </location>
</feature>
<dbReference type="Gene3D" id="3.40.190.10">
    <property type="entry name" value="Periplasmic binding protein-like II"/>
    <property type="match status" value="2"/>
</dbReference>
<gene>
    <name evidence="6" type="ORF">JOF47_001048</name>
</gene>
<dbReference type="Pfam" id="PF00496">
    <property type="entry name" value="SBP_bac_5"/>
    <property type="match status" value="1"/>
</dbReference>
<evidence type="ECO:0000256" key="4">
    <source>
        <dbReference type="SAM" id="MobiDB-lite"/>
    </source>
</evidence>
<dbReference type="Gene3D" id="3.90.76.10">
    <property type="entry name" value="Dipeptide-binding Protein, Domain 1"/>
    <property type="match status" value="2"/>
</dbReference>
<dbReference type="InterPro" id="IPR000914">
    <property type="entry name" value="SBP_5_dom"/>
</dbReference>
<keyword evidence="7" id="KW-1185">Reference proteome</keyword>
<evidence type="ECO:0000256" key="2">
    <source>
        <dbReference type="ARBA" id="ARBA00022448"/>
    </source>
</evidence>
<dbReference type="Proteomes" id="UP001296993">
    <property type="component" value="Unassembled WGS sequence"/>
</dbReference>
<dbReference type="Gene3D" id="3.10.105.10">
    <property type="entry name" value="Dipeptide-binding Protein, Domain 3"/>
    <property type="match status" value="1"/>
</dbReference>
<dbReference type="PIRSF" id="PIRSF002741">
    <property type="entry name" value="MppA"/>
    <property type="match status" value="1"/>
</dbReference>
<evidence type="ECO:0000313" key="6">
    <source>
        <dbReference type="EMBL" id="MBP2385537.1"/>
    </source>
</evidence>
<proteinExistence type="inferred from homology"/>
<reference evidence="6 7" key="1">
    <citation type="submission" date="2021-03" db="EMBL/GenBank/DDBJ databases">
        <title>Sequencing the genomes of 1000 actinobacteria strains.</title>
        <authorList>
            <person name="Klenk H.-P."/>
        </authorList>
    </citation>
    <scope>NUCLEOTIDE SEQUENCE [LARGE SCALE GENOMIC DNA]</scope>
    <source>
        <strain evidence="6 7">DSM 15797</strain>
    </source>
</reference>
<evidence type="ECO:0000256" key="3">
    <source>
        <dbReference type="ARBA" id="ARBA00022729"/>
    </source>
</evidence>
<dbReference type="PANTHER" id="PTHR30290">
    <property type="entry name" value="PERIPLASMIC BINDING COMPONENT OF ABC TRANSPORTER"/>
    <property type="match status" value="1"/>
</dbReference>
<keyword evidence="3" id="KW-0732">Signal</keyword>
<evidence type="ECO:0000313" key="7">
    <source>
        <dbReference type="Proteomes" id="UP001296993"/>
    </source>
</evidence>
<dbReference type="SUPFAM" id="SSF53850">
    <property type="entry name" value="Periplasmic binding protein-like II"/>
    <property type="match status" value="1"/>
</dbReference>